<evidence type="ECO:0000259" key="1">
    <source>
        <dbReference type="Pfam" id="PF16033"/>
    </source>
</evidence>
<dbReference type="InterPro" id="IPR031993">
    <property type="entry name" value="DUF4789"/>
</dbReference>
<comment type="caution">
    <text evidence="2">The sequence shown here is derived from an EMBL/GenBank/DDBJ whole genome shotgun (WGS) entry which is preliminary data.</text>
</comment>
<evidence type="ECO:0000313" key="3">
    <source>
        <dbReference type="Proteomes" id="UP001159042"/>
    </source>
</evidence>
<proteinExistence type="predicted"/>
<feature type="domain" description="DUF4789" evidence="1">
    <location>
        <begin position="61"/>
        <end position="146"/>
    </location>
</feature>
<accession>A0AAV8VTI3</accession>
<name>A0AAV8VTI3_9CUCU</name>
<gene>
    <name evidence="2" type="ORF">NQ315_005104</name>
</gene>
<sequence length="200" mass="22332">MYQYLLGNVMYLKQTMKQQLLVVLVVTVSAVYSQIGFPELPNQRLDSENTNQRVPLYAPDKCPENQLLYPGDQDHDWICDCGLGYIYYPIKDGCFAAYRQGPCQPGEHLVIRKGDVVPACAKNPCEDGFAIYKGKCYEMGKPNGPCAPIAEGGGIFDVNATTLNVECLKGTDRLSLFSMPNRCNPGSKRDRNGNCRVEYR</sequence>
<reference evidence="2 3" key="1">
    <citation type="journal article" date="2023" name="Insect Mol. Biol.">
        <title>Genome sequencing provides insights into the evolution of gene families encoding plant cell wall-degrading enzymes in longhorned beetles.</title>
        <authorList>
            <person name="Shin N.R."/>
            <person name="Okamura Y."/>
            <person name="Kirsch R."/>
            <person name="Pauchet Y."/>
        </authorList>
    </citation>
    <scope>NUCLEOTIDE SEQUENCE [LARGE SCALE GENOMIC DNA]</scope>
    <source>
        <strain evidence="2">EAD_L_NR</strain>
    </source>
</reference>
<dbReference type="PANTHER" id="PTHR21177">
    <property type="entry name" value="IP06524P-RELATED"/>
    <property type="match status" value="1"/>
</dbReference>
<dbReference type="EMBL" id="JANEYG010000031">
    <property type="protein sequence ID" value="KAJ8917657.1"/>
    <property type="molecule type" value="Genomic_DNA"/>
</dbReference>
<dbReference type="Proteomes" id="UP001159042">
    <property type="component" value="Unassembled WGS sequence"/>
</dbReference>
<organism evidence="2 3">
    <name type="scientific">Exocentrus adspersus</name>
    <dbReference type="NCBI Taxonomy" id="1586481"/>
    <lineage>
        <taxon>Eukaryota</taxon>
        <taxon>Metazoa</taxon>
        <taxon>Ecdysozoa</taxon>
        <taxon>Arthropoda</taxon>
        <taxon>Hexapoda</taxon>
        <taxon>Insecta</taxon>
        <taxon>Pterygota</taxon>
        <taxon>Neoptera</taxon>
        <taxon>Endopterygota</taxon>
        <taxon>Coleoptera</taxon>
        <taxon>Polyphaga</taxon>
        <taxon>Cucujiformia</taxon>
        <taxon>Chrysomeloidea</taxon>
        <taxon>Cerambycidae</taxon>
        <taxon>Lamiinae</taxon>
        <taxon>Acanthocinini</taxon>
        <taxon>Exocentrus</taxon>
    </lineage>
</organism>
<dbReference type="Pfam" id="PF16033">
    <property type="entry name" value="DUF4789"/>
    <property type="match status" value="1"/>
</dbReference>
<dbReference type="PANTHER" id="PTHR21177:SF4">
    <property type="entry name" value="IP06524P"/>
    <property type="match status" value="1"/>
</dbReference>
<evidence type="ECO:0000313" key="2">
    <source>
        <dbReference type="EMBL" id="KAJ8917657.1"/>
    </source>
</evidence>
<keyword evidence="3" id="KW-1185">Reference proteome</keyword>
<protein>
    <recommendedName>
        <fullName evidence="1">DUF4789 domain-containing protein</fullName>
    </recommendedName>
</protein>
<dbReference type="AlphaFoldDB" id="A0AAV8VTI3"/>